<reference evidence="5" key="1">
    <citation type="submission" date="2019-07" db="EMBL/GenBank/DDBJ databases">
        <title>Mesorhizobum intechiensis sp. nov. isolated from nodules of Lotus tenuis growing in lowlands of the Flooding Pampa, Argentina.</title>
        <authorList>
            <person name="Estrella M.J."/>
            <person name="Torres Tejerizo G.A."/>
            <person name="Cumpa Velazquez L.M."/>
            <person name="Fontana F."/>
            <person name="Hansen L."/>
            <person name="Pistorio M."/>
            <person name="Sannazzaro A.I."/>
        </authorList>
    </citation>
    <scope>NUCLEOTIDE SEQUENCE</scope>
    <source>
        <strain evidence="5">BD68</strain>
    </source>
</reference>
<dbReference type="SMART" id="SM00342">
    <property type="entry name" value="HTH_ARAC"/>
    <property type="match status" value="1"/>
</dbReference>
<evidence type="ECO:0000313" key="6">
    <source>
        <dbReference type="Proteomes" id="UP000235507"/>
    </source>
</evidence>
<keyword evidence="1" id="KW-0805">Transcription regulation</keyword>
<keyword evidence="3" id="KW-0804">Transcription</keyword>
<dbReference type="PROSITE" id="PS01124">
    <property type="entry name" value="HTH_ARAC_FAMILY_2"/>
    <property type="match status" value="1"/>
</dbReference>
<evidence type="ECO:0000256" key="3">
    <source>
        <dbReference type="ARBA" id="ARBA00023163"/>
    </source>
</evidence>
<dbReference type="Pfam" id="PF12833">
    <property type="entry name" value="HTH_18"/>
    <property type="match status" value="1"/>
</dbReference>
<proteinExistence type="predicted"/>
<dbReference type="InterPro" id="IPR050204">
    <property type="entry name" value="AraC_XylS_family_regulators"/>
</dbReference>
<dbReference type="GO" id="GO:0043565">
    <property type="term" value="F:sequence-specific DNA binding"/>
    <property type="evidence" value="ECO:0007669"/>
    <property type="project" value="InterPro"/>
</dbReference>
<dbReference type="EMBL" id="PNOT02000168">
    <property type="protein sequence ID" value="TSE11179.1"/>
    <property type="molecule type" value="Genomic_DNA"/>
</dbReference>
<feature type="domain" description="HTH araC/xylS-type" evidence="4">
    <location>
        <begin position="193"/>
        <end position="276"/>
    </location>
</feature>
<dbReference type="OrthoDB" id="2559672at2"/>
<dbReference type="AlphaFoldDB" id="A0A8T9ARZ7"/>
<gene>
    <name evidence="5" type="ORF">C1D09_014130</name>
</gene>
<evidence type="ECO:0000256" key="1">
    <source>
        <dbReference type="ARBA" id="ARBA00023015"/>
    </source>
</evidence>
<keyword evidence="6" id="KW-1185">Reference proteome</keyword>
<dbReference type="RefSeq" id="WP_143974901.1">
    <property type="nucleotide sequence ID" value="NZ_PNOT02000168.1"/>
</dbReference>
<evidence type="ECO:0000259" key="4">
    <source>
        <dbReference type="PROSITE" id="PS01124"/>
    </source>
</evidence>
<name>A0A8T9ARZ7_9HYPH</name>
<organism evidence="5 6">
    <name type="scientific">Mesorhizobium intechi</name>
    <dbReference type="NCBI Taxonomy" id="537601"/>
    <lineage>
        <taxon>Bacteria</taxon>
        <taxon>Pseudomonadati</taxon>
        <taxon>Pseudomonadota</taxon>
        <taxon>Alphaproteobacteria</taxon>
        <taxon>Hyphomicrobiales</taxon>
        <taxon>Phyllobacteriaceae</taxon>
        <taxon>Mesorhizobium</taxon>
    </lineage>
</organism>
<sequence length="289" mass="31482">MPIEMPRRKEEDRSIAGRFEMRRRLPGPALDGIVSDICGYRETASGHFRNVEYASLTVPLVISFAEPFAIGLGKAPGDSDRFASFAAGLFAGHVVIESFGAACCVQINFTPLGARRFFRLPMSELTDSMVVLDDVLGAEGMALREQLGNAPDWTSRFALAEAFVIARLASAAETPLEIAWAYDCIIASGGRTRIASIAERLGWSRKHLAGKFTDATGIGPKTLSRIVRFNRALGLSRRQSADWADIAAYCGYADQAHLVREFRDLAGETPTALAAGNISSRRWNGLRPQ</sequence>
<protein>
    <submittedName>
        <fullName evidence="5">Helix-turn-helix transcriptional regulator</fullName>
    </submittedName>
</protein>
<dbReference type="InterPro" id="IPR009057">
    <property type="entry name" value="Homeodomain-like_sf"/>
</dbReference>
<evidence type="ECO:0000256" key="2">
    <source>
        <dbReference type="ARBA" id="ARBA00023125"/>
    </source>
</evidence>
<accession>A0A8T9ARZ7</accession>
<dbReference type="PANTHER" id="PTHR46796:SF15">
    <property type="entry name" value="BLL1074 PROTEIN"/>
    <property type="match status" value="1"/>
</dbReference>
<dbReference type="InterPro" id="IPR018060">
    <property type="entry name" value="HTH_AraC"/>
</dbReference>
<keyword evidence="2" id="KW-0238">DNA-binding</keyword>
<comment type="caution">
    <text evidence="5">The sequence shown here is derived from an EMBL/GenBank/DDBJ whole genome shotgun (WGS) entry which is preliminary data.</text>
</comment>
<dbReference type="SUPFAM" id="SSF46689">
    <property type="entry name" value="Homeodomain-like"/>
    <property type="match status" value="1"/>
</dbReference>
<evidence type="ECO:0000313" key="5">
    <source>
        <dbReference type="EMBL" id="TSE11179.1"/>
    </source>
</evidence>
<dbReference type="Proteomes" id="UP000235507">
    <property type="component" value="Unassembled WGS sequence"/>
</dbReference>
<dbReference type="Gene3D" id="1.10.10.60">
    <property type="entry name" value="Homeodomain-like"/>
    <property type="match status" value="1"/>
</dbReference>
<dbReference type="PANTHER" id="PTHR46796">
    <property type="entry name" value="HTH-TYPE TRANSCRIPTIONAL ACTIVATOR RHAS-RELATED"/>
    <property type="match status" value="1"/>
</dbReference>
<dbReference type="GO" id="GO:0003700">
    <property type="term" value="F:DNA-binding transcription factor activity"/>
    <property type="evidence" value="ECO:0007669"/>
    <property type="project" value="InterPro"/>
</dbReference>